<feature type="region of interest" description="Disordered" evidence="5">
    <location>
        <begin position="394"/>
        <end position="422"/>
    </location>
</feature>
<name>A0ABW2L3E9_9BACT</name>
<evidence type="ECO:0000256" key="5">
    <source>
        <dbReference type="SAM" id="MobiDB-lite"/>
    </source>
</evidence>
<protein>
    <submittedName>
        <fullName evidence="7">Translocation/assembly module TamB domain-containing protein</fullName>
    </submittedName>
</protein>
<feature type="domain" description="Translocation and assembly module TamB C-terminal" evidence="6">
    <location>
        <begin position="823"/>
        <end position="1114"/>
    </location>
</feature>
<keyword evidence="4" id="KW-0472">Membrane</keyword>
<comment type="caution">
    <text evidence="7">The sequence shown here is derived from an EMBL/GenBank/DDBJ whole genome shotgun (WGS) entry which is preliminary data.</text>
</comment>
<keyword evidence="2" id="KW-0812">Transmembrane</keyword>
<keyword evidence="3" id="KW-1133">Transmembrane helix</keyword>
<gene>
    <name evidence="7" type="ORF">ACFQY0_02835</name>
</gene>
<accession>A0ABW2L3E9</accession>
<sequence>MADEETKEQKKADKASRPRWRKKRWRLLLLFLGFLIWLDGPGWRFIGEKVAHHYIPGLPESFELSGRLTGGQIGISSFSLGDMAELELIGLDQASLNYKLSEIIKGKLESIKVRGLHASVDLAKSKPKEEDEEKPPTDIAKLLSDLRARLIPMEIEIIDVSANIHRGDEQIFKIEPTSLTHPPGSPHIDLELGEMTILGDKVVEAQSSRIDWQEDSLQLASLNVMPALGIRDLLARFHGAQQMSFATGIIVDGVRFNAESDLVTASLEQEASSPLLVHQAAEKLGFPIPAEVTLESLKLEARNLSGGLETLDADLQLSTSGVNYDDWRSSRMALAAKLEGSSLKAAINGEALGSPLDLKADVDLDRAGGMLPTLAEVDFTIPNLEKPLTLVRDRFKPSENPTPPPASSLKGNASLTFSEGKPDEATSTIAIVSSEDAPPINIEAAWQNGGDADANILIPGVNIDGSFSPEAMSYTGTAELTDFDPQSLKDWLAPFDITLPTGMNASFTWEGGGDIENMSHHGELELSSFEWKRSAEEQAIKVFASAKYAWPESVELAPFNVQQAAQKVEGELTLQDQVVELRKLSWSDGDDTLLNGTATIPVPEDLTDVKALMRETRPIDINIESVELPLTKLHPFLPEETRFRDDSRAKLNIKLTGSMAEPVLDAHLTASNIGLTSQPNIPGIAIDLSTIGREKTLKIEGDITSAEYPPMKIDAVTNWSPEQWAEDPEVIKQAKLDVSARISDFNVEVLKKFVPDARKLAGIINVDLEVTGTVGEPKPLGTITMTGAAFEMKDPTLPRFKDGTMKIVATPEKVEVEELDLSVAGGTLNISGALDLVDNKPSNIDVSIVGKELPARRDRSMIVRLNTNISIKGPWETATIGGKIGVVDSLFYKDIEILPIGVPFNLPSEPSLPAVDAPAATEPTAGVPEPFRNWGLDLDLVTDSPFLIRGNLATGQVFLEAHVGGTIAKPRPNGGATIVKTKANLPFSTLHINKGTVEFRPDAPFDPILNIRGESTIRPYEIEVYIYGPISNPKVLPTSNPPLPDTEIMTLVATGTTTSGFADPEAATARAMQLLIEELRHGRIKYLRGLGPVLKVVEKVDFQVGEKDPYTSTKYNSATINLDDNWLIRAGISDEGNTRTTLIYLFRFR</sequence>
<dbReference type="PANTHER" id="PTHR36985:SF1">
    <property type="entry name" value="TRANSLOCATION AND ASSEMBLY MODULE SUBUNIT TAMB"/>
    <property type="match status" value="1"/>
</dbReference>
<evidence type="ECO:0000256" key="3">
    <source>
        <dbReference type="ARBA" id="ARBA00022989"/>
    </source>
</evidence>
<organism evidence="7 8">
    <name type="scientific">Haloferula chungangensis</name>
    <dbReference type="NCBI Taxonomy" id="1048331"/>
    <lineage>
        <taxon>Bacteria</taxon>
        <taxon>Pseudomonadati</taxon>
        <taxon>Verrucomicrobiota</taxon>
        <taxon>Verrucomicrobiia</taxon>
        <taxon>Verrucomicrobiales</taxon>
        <taxon>Verrucomicrobiaceae</taxon>
        <taxon>Haloferula</taxon>
    </lineage>
</organism>
<comment type="subcellular location">
    <subcellularLocation>
        <location evidence="1">Membrane</location>
        <topology evidence="1">Single-pass membrane protein</topology>
    </subcellularLocation>
</comment>
<dbReference type="EMBL" id="JBHTBS010000001">
    <property type="protein sequence ID" value="MFC7336100.1"/>
    <property type="molecule type" value="Genomic_DNA"/>
</dbReference>
<evidence type="ECO:0000256" key="1">
    <source>
        <dbReference type="ARBA" id="ARBA00004167"/>
    </source>
</evidence>
<dbReference type="RefSeq" id="WP_379708878.1">
    <property type="nucleotide sequence ID" value="NZ_JBHTBS010000001.1"/>
</dbReference>
<keyword evidence="8" id="KW-1185">Reference proteome</keyword>
<evidence type="ECO:0000256" key="4">
    <source>
        <dbReference type="ARBA" id="ARBA00023136"/>
    </source>
</evidence>
<dbReference type="Pfam" id="PF04357">
    <property type="entry name" value="TamB"/>
    <property type="match status" value="1"/>
</dbReference>
<dbReference type="Proteomes" id="UP001596472">
    <property type="component" value="Unassembled WGS sequence"/>
</dbReference>
<dbReference type="InterPro" id="IPR007452">
    <property type="entry name" value="TamB_C"/>
</dbReference>
<evidence type="ECO:0000313" key="7">
    <source>
        <dbReference type="EMBL" id="MFC7336100.1"/>
    </source>
</evidence>
<evidence type="ECO:0000256" key="2">
    <source>
        <dbReference type="ARBA" id="ARBA00022692"/>
    </source>
</evidence>
<dbReference type="PANTHER" id="PTHR36985">
    <property type="entry name" value="TRANSLOCATION AND ASSEMBLY MODULE SUBUNIT TAMB"/>
    <property type="match status" value="1"/>
</dbReference>
<reference evidence="8" key="1">
    <citation type="journal article" date="2019" name="Int. J. Syst. Evol. Microbiol.">
        <title>The Global Catalogue of Microorganisms (GCM) 10K type strain sequencing project: providing services to taxonomists for standard genome sequencing and annotation.</title>
        <authorList>
            <consortium name="The Broad Institute Genomics Platform"/>
            <consortium name="The Broad Institute Genome Sequencing Center for Infectious Disease"/>
            <person name="Wu L."/>
            <person name="Ma J."/>
        </authorList>
    </citation>
    <scope>NUCLEOTIDE SEQUENCE [LARGE SCALE GENOMIC DNA]</scope>
    <source>
        <strain evidence="8">CGMCC 4.1467</strain>
    </source>
</reference>
<evidence type="ECO:0000313" key="8">
    <source>
        <dbReference type="Proteomes" id="UP001596472"/>
    </source>
</evidence>
<proteinExistence type="predicted"/>
<evidence type="ECO:0000259" key="6">
    <source>
        <dbReference type="Pfam" id="PF04357"/>
    </source>
</evidence>